<evidence type="ECO:0000313" key="1">
    <source>
        <dbReference type="EMBL" id="KAH7852494.1"/>
    </source>
</evidence>
<sequence length="1324" mass="148911">MTSVAYRSDFSILTRVDNGDVEVLLARFPFRLQIRALFLYNLRQVIHWILIPMDPQHVVRGSEVFVGGLARNTTESKIREVFSTCGEIVEVRLIKDQKGDLKGYCFVRFATKEAADKAVKEKAGITLDGKKIGVLPSNEQNSLYMGNLRKDWSADEFDKIVHQAFPDVVSIDLAMPFSSGDSALGQKQQNRGFAIVKFSSHAAAARAYRLGSNSDFILAANCHPAVEWAKDDPDVDPEELAKIKIAFVRNLPANADEDYLKKLFEPLGKLDRVVLSKKSRSPVGFVHFAERSDLDNAIKEMNGKTVQGPSGGPSIKLLVEVARPIEKNRKRGRDDPPSKPESKISSHSKISKDEQTLNTFGGLKSGALQLKYTLEEPVVADPYEAAVTSLPVAVKERLLRILRLGIATRFDINIECLTNLRELPESTSITILDQFMLSGAERLNKGEYLSALISRYRVDRLGLNQHALSMARVGDIATKEPPLSSISSRVHHTAVDTLGSRAGTTISGYDIYTSRYSSPFSTYPLPSSRLSYGKMEESVLFDKLASQDLWNFARRERIHTVLMKWSRMLEEIRAVLVDAEEKQMTDQWGIKLWLEDLEYLAYDLDDLLNEFATEAFRQEMMEEPRATTSKVRAFVPTCCTSFNPSNLVSDFRMRNGDKAKIIKLLLSDRSSNGEVRVVPIVGMGGVGKTTLAQDVYNDEMVGKHFEVKAWVCVSEVFELVGVTKAILESITSQTCHFNALDQIQVQLKKALTGKKLLIVLDDVWNKNHGDWMSLKSPFNDRASGSKVVVTTRNRDVAVMMAGIDKFHFLKQLSEDDCWSVFAQHGFENRRIVQSPNLVSIGQKIVQKCGGLPLAAGTLGGLLRCKTRDDEWEEVLNSKIWELSDEESDILPALRLSYYHLPSHLKKCFGYCSVLPKDYEFEEKELVFLWMAEGLIQKPTGKMQMEDFGCDYFRELSSRSFFQPSSSGRASLFVMHDLINDLAQFVARRTCFRMEEKLGNNEGDKIITKAHYSSYARGYRDGIQKFEAFQKAKNLWSFLPFGSRYQVDSYLTHYVPLHLLPKLRRLRVLSLRGYKIAKLSSSIGDLKHVRFLDLSFVLIATLPESLGTLYNLPTLILRDCKNLSKLPTDTSDGSGINQLGNLIHLRRTLCISGLENVADALDATRANLKEKQGLDELSLNWSYNSDNSGNGIADSEIFDMLEPHRKLKVLTFSGYNGLKFPTWVGNSLFSNIVSLKIQNCNKCTSLAPLGQLPSLGTLQIAGMKAIENVGLTFYGSGCLNPFPALWRLTFEDMPEWKYWSPFRIEDGARAFSRLSQLSIKRCPKL</sequence>
<gene>
    <name evidence="1" type="ORF">Vadar_025489</name>
</gene>
<name>A0ACB7YH68_9ERIC</name>
<reference evidence="1 2" key="1">
    <citation type="journal article" date="2021" name="Hortic Res">
        <title>High-quality reference genome and annotation aids understanding of berry development for evergreen blueberry (Vaccinium darrowii).</title>
        <authorList>
            <person name="Yu J."/>
            <person name="Hulse-Kemp A.M."/>
            <person name="Babiker E."/>
            <person name="Staton M."/>
        </authorList>
    </citation>
    <scope>NUCLEOTIDE SEQUENCE [LARGE SCALE GENOMIC DNA]</scope>
    <source>
        <strain evidence="2">cv. NJ 8807/NJ 8810</strain>
        <tissue evidence="1">Young leaf</tissue>
    </source>
</reference>
<dbReference type="EMBL" id="CM037158">
    <property type="protein sequence ID" value="KAH7852494.1"/>
    <property type="molecule type" value="Genomic_DNA"/>
</dbReference>
<comment type="caution">
    <text evidence="1">The sequence shown here is derived from an EMBL/GenBank/DDBJ whole genome shotgun (WGS) entry which is preliminary data.</text>
</comment>
<proteinExistence type="predicted"/>
<dbReference type="Proteomes" id="UP000828048">
    <property type="component" value="Chromosome 8"/>
</dbReference>
<protein>
    <submittedName>
        <fullName evidence="1">Uncharacterized protein</fullName>
    </submittedName>
</protein>
<accession>A0ACB7YH68</accession>
<keyword evidence="2" id="KW-1185">Reference proteome</keyword>
<evidence type="ECO:0000313" key="2">
    <source>
        <dbReference type="Proteomes" id="UP000828048"/>
    </source>
</evidence>
<organism evidence="1 2">
    <name type="scientific">Vaccinium darrowii</name>
    <dbReference type="NCBI Taxonomy" id="229202"/>
    <lineage>
        <taxon>Eukaryota</taxon>
        <taxon>Viridiplantae</taxon>
        <taxon>Streptophyta</taxon>
        <taxon>Embryophyta</taxon>
        <taxon>Tracheophyta</taxon>
        <taxon>Spermatophyta</taxon>
        <taxon>Magnoliopsida</taxon>
        <taxon>eudicotyledons</taxon>
        <taxon>Gunneridae</taxon>
        <taxon>Pentapetalae</taxon>
        <taxon>asterids</taxon>
        <taxon>Ericales</taxon>
        <taxon>Ericaceae</taxon>
        <taxon>Vaccinioideae</taxon>
        <taxon>Vaccinieae</taxon>
        <taxon>Vaccinium</taxon>
    </lineage>
</organism>